<keyword evidence="3" id="KW-1185">Reference proteome</keyword>
<dbReference type="RefSeq" id="WP_203762457.1">
    <property type="nucleotide sequence ID" value="NZ_BAAAYJ010000042.1"/>
</dbReference>
<comment type="caution">
    <text evidence="2">The sequence shown here is derived from an EMBL/GenBank/DDBJ whole genome shotgun (WGS) entry which is preliminary data.</text>
</comment>
<keyword evidence="1" id="KW-0472">Membrane</keyword>
<evidence type="ECO:0000313" key="3">
    <source>
        <dbReference type="Proteomes" id="UP000647172"/>
    </source>
</evidence>
<keyword evidence="1" id="KW-1133">Transmembrane helix</keyword>
<reference evidence="2" key="1">
    <citation type="submission" date="2021-01" db="EMBL/GenBank/DDBJ databases">
        <title>Whole genome shotgun sequence of Actinoplanes nipponensis NBRC 14063.</title>
        <authorList>
            <person name="Komaki H."/>
            <person name="Tamura T."/>
        </authorList>
    </citation>
    <scope>NUCLEOTIDE SEQUENCE</scope>
    <source>
        <strain evidence="2">NBRC 14063</strain>
    </source>
</reference>
<proteinExistence type="predicted"/>
<evidence type="ECO:0000256" key="1">
    <source>
        <dbReference type="SAM" id="Phobius"/>
    </source>
</evidence>
<dbReference type="Proteomes" id="UP000647172">
    <property type="component" value="Unassembled WGS sequence"/>
</dbReference>
<gene>
    <name evidence="2" type="ORF">Ani05nite_00290</name>
</gene>
<sequence>MYDNSASLALTGSGITILGQTASLTAVTVGGALFVGVGAVLALSDRLKRRREGS</sequence>
<name>A0A919JBS7_9ACTN</name>
<dbReference type="AlphaFoldDB" id="A0A919JBS7"/>
<organism evidence="2 3">
    <name type="scientific">Actinoplanes nipponensis</name>
    <dbReference type="NCBI Taxonomy" id="135950"/>
    <lineage>
        <taxon>Bacteria</taxon>
        <taxon>Bacillati</taxon>
        <taxon>Actinomycetota</taxon>
        <taxon>Actinomycetes</taxon>
        <taxon>Micromonosporales</taxon>
        <taxon>Micromonosporaceae</taxon>
        <taxon>Actinoplanes</taxon>
    </lineage>
</organism>
<protein>
    <submittedName>
        <fullName evidence="2">Uncharacterized protein</fullName>
    </submittedName>
</protein>
<dbReference type="EMBL" id="BOMQ01000002">
    <property type="protein sequence ID" value="GIE46495.1"/>
    <property type="molecule type" value="Genomic_DNA"/>
</dbReference>
<accession>A0A919JBS7</accession>
<feature type="transmembrane region" description="Helical" evidence="1">
    <location>
        <begin position="20"/>
        <end position="43"/>
    </location>
</feature>
<evidence type="ECO:0000313" key="2">
    <source>
        <dbReference type="EMBL" id="GIE46495.1"/>
    </source>
</evidence>
<keyword evidence="1" id="KW-0812">Transmembrane</keyword>